<keyword evidence="8" id="KW-0482">Metalloprotease</keyword>
<dbReference type="InterPro" id="IPR027268">
    <property type="entry name" value="Peptidase_M4/M1_CTD_sf"/>
</dbReference>
<comment type="similarity">
    <text evidence="2">Belongs to the peptidase M1 family.</text>
</comment>
<keyword evidence="7" id="KW-0862">Zinc</keyword>
<dbReference type="PRINTS" id="PR00756">
    <property type="entry name" value="ALADIPTASE"/>
</dbReference>
<protein>
    <submittedName>
        <fullName evidence="11">Uncharacterized protein</fullName>
    </submittedName>
</protein>
<dbReference type="Pfam" id="PF01433">
    <property type="entry name" value="Peptidase_M1"/>
    <property type="match status" value="1"/>
</dbReference>
<organism evidence="11">
    <name type="scientific">bioreactor metagenome</name>
    <dbReference type="NCBI Taxonomy" id="1076179"/>
    <lineage>
        <taxon>unclassified sequences</taxon>
        <taxon>metagenomes</taxon>
        <taxon>ecological metagenomes</taxon>
    </lineage>
</organism>
<dbReference type="Gene3D" id="1.10.390.10">
    <property type="entry name" value="Neutral Protease Domain 2"/>
    <property type="match status" value="1"/>
</dbReference>
<dbReference type="PROSITE" id="PS51257">
    <property type="entry name" value="PROKAR_LIPOPROTEIN"/>
    <property type="match status" value="1"/>
</dbReference>
<evidence type="ECO:0000256" key="2">
    <source>
        <dbReference type="ARBA" id="ARBA00010136"/>
    </source>
</evidence>
<dbReference type="GO" id="GO:0005737">
    <property type="term" value="C:cytoplasm"/>
    <property type="evidence" value="ECO:0007669"/>
    <property type="project" value="TreeGrafter"/>
</dbReference>
<keyword evidence="6" id="KW-0378">Hydrolase</keyword>
<dbReference type="SUPFAM" id="SSF55486">
    <property type="entry name" value="Metalloproteases ('zincins'), catalytic domain"/>
    <property type="match status" value="1"/>
</dbReference>
<dbReference type="GO" id="GO:0016020">
    <property type="term" value="C:membrane"/>
    <property type="evidence" value="ECO:0007669"/>
    <property type="project" value="TreeGrafter"/>
</dbReference>
<dbReference type="GO" id="GO:0070006">
    <property type="term" value="F:metalloaminopeptidase activity"/>
    <property type="evidence" value="ECO:0007669"/>
    <property type="project" value="TreeGrafter"/>
</dbReference>
<evidence type="ECO:0000313" key="11">
    <source>
        <dbReference type="EMBL" id="MPL79839.1"/>
    </source>
</evidence>
<accession>A0A644ULU3</accession>
<gene>
    <name evidence="11" type="ORF">SDC9_25725</name>
</gene>
<evidence type="ECO:0000256" key="5">
    <source>
        <dbReference type="ARBA" id="ARBA00022723"/>
    </source>
</evidence>
<evidence type="ECO:0000256" key="8">
    <source>
        <dbReference type="ARBA" id="ARBA00023049"/>
    </source>
</evidence>
<dbReference type="AlphaFoldDB" id="A0A644ULU3"/>
<dbReference type="InterPro" id="IPR001930">
    <property type="entry name" value="Peptidase_M1"/>
</dbReference>
<dbReference type="Pfam" id="PF17900">
    <property type="entry name" value="Peptidase_M1_N"/>
    <property type="match status" value="1"/>
</dbReference>
<sequence length="812" mass="92858">MSRYLLILVVSILTGCTSGLKGPGTGVSKELADNRFNNISQVRYKLHFSIPDHIDSLVHGKAQINFELKNRETLSLDFLHDSINPVNSLIVNGVLVKPEIVDEHLVISKRVLKKGKNEVKVDFLAGEQSLNRREDFLYTLLVPDRARTLFPCFDQPDIKAVYELSLDLPEGWVAMSNAPSASREADFIRFAPSDPLPTYLFSFVAGLFNEHSVKSGERSISIFHRETLPYRIAQCDTIGSQIFSSLNWLEDYTGIDYPFLKYDIAIIPGFQYGGMEHAGATLYADRTLFTSENPTVAERFARAKLIAHETAHMWFGDYVTMKWFDDVWTKEVFANWFAARMVTPLFPEMDHELAFTDSYFPPAYEEDRTVGANPVQQPLDNLNNAGLVYGNIIYNKAPVVMEMMVGMIGEENFRKGIQEYLRKYAFSNATWDNLIEILDSYTEADLNMWSNVWIKERGRPEYKISAAENGGVKLLQKDPFNRGLEWEQEILNIVSEDGFIYPNVDGKAYGLFITNSFNNDILLERLPLFTPLTRGSLLITLYENMVAGYINPEKFSEAICNILPVESDRIVFNRAVNYLAATNVRYLHGTIASQHASDLLWKISLSAKEGDLRLTAFRSLIRFAWGESWAKLLYDILKNPAKYSELNLSERDFINLAYETALRNPLLYDEIGRVALTYINGKDRIEEFNFVFKSISPDKSVRDSMFRALLMKENRVIEPWTINALTYLCHYSRSEDAVEYITPALEILPEIQRTGDIFFPRNWLQALLSGQRGDRAAYYVLNYTNSADIHPLLKGKLLQQADHLFNKAKRDE</sequence>
<dbReference type="GO" id="GO:0006508">
    <property type="term" value="P:proteolysis"/>
    <property type="evidence" value="ECO:0007669"/>
    <property type="project" value="UniProtKB-KW"/>
</dbReference>
<dbReference type="GO" id="GO:0043171">
    <property type="term" value="P:peptide catabolic process"/>
    <property type="evidence" value="ECO:0007669"/>
    <property type="project" value="TreeGrafter"/>
</dbReference>
<feature type="domain" description="Aminopeptidase N-like N-terminal" evidence="10">
    <location>
        <begin position="135"/>
        <end position="200"/>
    </location>
</feature>
<dbReference type="InterPro" id="IPR042097">
    <property type="entry name" value="Aminopeptidase_N-like_N_sf"/>
</dbReference>
<evidence type="ECO:0000259" key="10">
    <source>
        <dbReference type="Pfam" id="PF17900"/>
    </source>
</evidence>
<keyword evidence="4" id="KW-0645">Protease</keyword>
<keyword evidence="5" id="KW-0479">Metal-binding</keyword>
<evidence type="ECO:0000256" key="3">
    <source>
        <dbReference type="ARBA" id="ARBA00022438"/>
    </source>
</evidence>
<dbReference type="GO" id="GO:0008270">
    <property type="term" value="F:zinc ion binding"/>
    <property type="evidence" value="ECO:0007669"/>
    <property type="project" value="InterPro"/>
</dbReference>
<dbReference type="GO" id="GO:0005615">
    <property type="term" value="C:extracellular space"/>
    <property type="evidence" value="ECO:0007669"/>
    <property type="project" value="TreeGrafter"/>
</dbReference>
<dbReference type="InterPro" id="IPR014782">
    <property type="entry name" value="Peptidase_M1_dom"/>
</dbReference>
<dbReference type="EMBL" id="VSSQ01000131">
    <property type="protein sequence ID" value="MPL79839.1"/>
    <property type="molecule type" value="Genomic_DNA"/>
</dbReference>
<evidence type="ECO:0000259" key="9">
    <source>
        <dbReference type="Pfam" id="PF01433"/>
    </source>
</evidence>
<dbReference type="InterPro" id="IPR050344">
    <property type="entry name" value="Peptidase_M1_aminopeptidases"/>
</dbReference>
<dbReference type="Gene3D" id="2.60.40.1730">
    <property type="entry name" value="tricorn interacting facor f3 domain"/>
    <property type="match status" value="1"/>
</dbReference>
<name>A0A644ULU3_9ZZZZ</name>
<evidence type="ECO:0000256" key="6">
    <source>
        <dbReference type="ARBA" id="ARBA00022801"/>
    </source>
</evidence>
<dbReference type="PANTHER" id="PTHR11533:SF174">
    <property type="entry name" value="PUROMYCIN-SENSITIVE AMINOPEPTIDASE-RELATED"/>
    <property type="match status" value="1"/>
</dbReference>
<dbReference type="CDD" id="cd09602">
    <property type="entry name" value="M1_APN"/>
    <property type="match status" value="1"/>
</dbReference>
<proteinExistence type="inferred from homology"/>
<dbReference type="PANTHER" id="PTHR11533">
    <property type="entry name" value="PROTEASE M1 ZINC METALLOPROTEASE"/>
    <property type="match status" value="1"/>
</dbReference>
<keyword evidence="3" id="KW-0031">Aminopeptidase</keyword>
<comment type="caution">
    <text evidence="11">The sequence shown here is derived from an EMBL/GenBank/DDBJ whole genome shotgun (WGS) entry which is preliminary data.</text>
</comment>
<dbReference type="GO" id="GO:0042277">
    <property type="term" value="F:peptide binding"/>
    <property type="evidence" value="ECO:0007669"/>
    <property type="project" value="TreeGrafter"/>
</dbReference>
<evidence type="ECO:0000256" key="4">
    <source>
        <dbReference type="ARBA" id="ARBA00022670"/>
    </source>
</evidence>
<feature type="domain" description="Peptidase M1 membrane alanine aminopeptidase" evidence="9">
    <location>
        <begin position="245"/>
        <end position="453"/>
    </location>
</feature>
<comment type="cofactor">
    <cofactor evidence="1">
        <name>Zn(2+)</name>
        <dbReference type="ChEBI" id="CHEBI:29105"/>
    </cofactor>
</comment>
<evidence type="ECO:0000256" key="7">
    <source>
        <dbReference type="ARBA" id="ARBA00022833"/>
    </source>
</evidence>
<dbReference type="SUPFAM" id="SSF63737">
    <property type="entry name" value="Leukotriene A4 hydrolase N-terminal domain"/>
    <property type="match status" value="1"/>
</dbReference>
<reference evidence="11" key="1">
    <citation type="submission" date="2019-08" db="EMBL/GenBank/DDBJ databases">
        <authorList>
            <person name="Kucharzyk K."/>
            <person name="Murdoch R.W."/>
            <person name="Higgins S."/>
            <person name="Loffler F."/>
        </authorList>
    </citation>
    <scope>NUCLEOTIDE SEQUENCE</scope>
</reference>
<dbReference type="InterPro" id="IPR045357">
    <property type="entry name" value="Aminopeptidase_N-like_N"/>
</dbReference>
<evidence type="ECO:0000256" key="1">
    <source>
        <dbReference type="ARBA" id="ARBA00001947"/>
    </source>
</evidence>